<name>A0ABQ9HS36_9NEOP</name>
<protein>
    <submittedName>
        <fullName evidence="1">Uncharacterized protein</fullName>
    </submittedName>
</protein>
<reference evidence="1 2" key="1">
    <citation type="submission" date="2023-02" db="EMBL/GenBank/DDBJ databases">
        <title>LHISI_Scaffold_Assembly.</title>
        <authorList>
            <person name="Stuart O.P."/>
            <person name="Cleave R."/>
            <person name="Magrath M.J.L."/>
            <person name="Mikheyev A.S."/>
        </authorList>
    </citation>
    <scope>NUCLEOTIDE SEQUENCE [LARGE SCALE GENOMIC DNA]</scope>
    <source>
        <strain evidence="1">Daus_M_001</strain>
        <tissue evidence="1">Leg muscle</tissue>
    </source>
</reference>
<evidence type="ECO:0000313" key="2">
    <source>
        <dbReference type="Proteomes" id="UP001159363"/>
    </source>
</evidence>
<dbReference type="Proteomes" id="UP001159363">
    <property type="component" value="Chromosome X"/>
</dbReference>
<sequence>MANFFITTNKSIRILFELQKHPPDTRKMQTTGRINSTSQYIKISISPTSWKYCNTNWPRLNKYITRNINCEKQLINPGQVQEYTEQLTNVIQKAIEAAIPLTTIEKRQIMGSEDFTNSTNITKNSVECKIKFSSKKTEMCCHFISNKPSKQYKI</sequence>
<organism evidence="1 2">
    <name type="scientific">Dryococelus australis</name>
    <dbReference type="NCBI Taxonomy" id="614101"/>
    <lineage>
        <taxon>Eukaryota</taxon>
        <taxon>Metazoa</taxon>
        <taxon>Ecdysozoa</taxon>
        <taxon>Arthropoda</taxon>
        <taxon>Hexapoda</taxon>
        <taxon>Insecta</taxon>
        <taxon>Pterygota</taxon>
        <taxon>Neoptera</taxon>
        <taxon>Polyneoptera</taxon>
        <taxon>Phasmatodea</taxon>
        <taxon>Verophasmatodea</taxon>
        <taxon>Anareolatae</taxon>
        <taxon>Phasmatidae</taxon>
        <taxon>Eurycanthinae</taxon>
        <taxon>Dryococelus</taxon>
    </lineage>
</organism>
<gene>
    <name evidence="1" type="ORF">PR048_013128</name>
</gene>
<accession>A0ABQ9HS36</accession>
<keyword evidence="2" id="KW-1185">Reference proteome</keyword>
<proteinExistence type="predicted"/>
<comment type="caution">
    <text evidence="1">The sequence shown here is derived from an EMBL/GenBank/DDBJ whole genome shotgun (WGS) entry which is preliminary data.</text>
</comment>
<evidence type="ECO:0000313" key="1">
    <source>
        <dbReference type="EMBL" id="KAJ8886914.1"/>
    </source>
</evidence>
<dbReference type="EMBL" id="JARBHB010000004">
    <property type="protein sequence ID" value="KAJ8886914.1"/>
    <property type="molecule type" value="Genomic_DNA"/>
</dbReference>